<evidence type="ECO:0000259" key="6">
    <source>
        <dbReference type="PROSITE" id="PS50237"/>
    </source>
</evidence>
<dbReference type="CDD" id="cd00078">
    <property type="entry name" value="HECTc"/>
    <property type="match status" value="1"/>
</dbReference>
<keyword evidence="3" id="KW-0808">Transferase</keyword>
<keyword evidence="8" id="KW-1185">Reference proteome</keyword>
<sequence>MNPQKIARGYSTQLIKGCDNIDCQNEYCRSCKNFKFSNELSDDPDLLKTKAKLKDLLSNHTKEDHLCKGLLLLYFDTKDLEEKAEEFYSLITSIDFTAVKIEFDQEKVVSYMKNFDLLPYIFSPGGKLDDNKIDQLFDFIVKNNKAEPFSTLLNVLKNFISSLIKSPILNTRYHFNQSIVLLAYLSLFPVDEFSEMFSTVTQHIIQLIKSDEVYNYFQSQFSKVPKLIKRILSYSQYNLTYAALDEQDPQGPVLTSIAQLFTLLRKSDITIPSSLFSNEFFTTQVLDEKAEVEKMIRRGDSFKYIKYPAVLTLPFKFNCLSLIYQIIQLSFSEEEFIRMLFSPQDNRFFLIRIQRSNIYEKTMEIISHAKPQQLSRHLRVVFEGEEGVDAGGVSREFFYLNCNEIFSDKYGIFYRLKNNKYWFQWSTLTAEPIMFKTLGTLVFLAVYNSIILPIRFPVLLYKKLFHVPVSIEDYREIDAELVDSFVQLRKMKENGEDISNSDLTFSITRDDFGATLEIPLCEGGENKAVTNDNLEEYIECYGDWLMNKSIEKQFRNFENGFNILANAQNSVLSNLHLMYNLFNYDELDILVSGQEIVNWEELKVNAVYVDGYTKDSPQVKWFWEIFDEMTEQQKQNFFRFSTGSDRAPAGGLGFFHLKIQRINDSSKLPVAHTCMNIFALPIYESKEEMKKKVLIAIENTEGFGLI</sequence>
<dbReference type="InterPro" id="IPR000569">
    <property type="entry name" value="HECT_dom"/>
</dbReference>
<feature type="domain" description="HECT" evidence="6">
    <location>
        <begin position="370"/>
        <end position="706"/>
    </location>
</feature>
<comment type="caution">
    <text evidence="7">The sequence shown here is derived from an EMBL/GenBank/DDBJ whole genome shotgun (WGS) entry which is preliminary data.</text>
</comment>
<dbReference type="InterPro" id="IPR042556">
    <property type="entry name" value="AZUL_sf"/>
</dbReference>
<gene>
    <name evidence="7" type="ORF">M9Y10_028761</name>
</gene>
<accession>A0ABR2KK74</accession>
<evidence type="ECO:0000256" key="4">
    <source>
        <dbReference type="ARBA" id="ARBA00022786"/>
    </source>
</evidence>
<dbReference type="EC" id="2.3.2.26" evidence="2"/>
<dbReference type="Proteomes" id="UP001470230">
    <property type="component" value="Unassembled WGS sequence"/>
</dbReference>
<dbReference type="InterPro" id="IPR035983">
    <property type="entry name" value="Hect_E3_ubiquitin_ligase"/>
</dbReference>
<dbReference type="Gene3D" id="3.30.2410.10">
    <property type="entry name" value="Hect, E3 ligase catalytic domain"/>
    <property type="match status" value="1"/>
</dbReference>
<evidence type="ECO:0000256" key="5">
    <source>
        <dbReference type="PROSITE-ProRule" id="PRU00104"/>
    </source>
</evidence>
<dbReference type="SUPFAM" id="SSF56204">
    <property type="entry name" value="Hect, E3 ligase catalytic domain"/>
    <property type="match status" value="1"/>
</dbReference>
<protein>
    <recommendedName>
        <fullName evidence="2">HECT-type E3 ubiquitin transferase</fullName>
        <ecNumber evidence="2">2.3.2.26</ecNumber>
    </recommendedName>
</protein>
<dbReference type="PANTHER" id="PTHR45700">
    <property type="entry name" value="UBIQUITIN-PROTEIN LIGASE E3C"/>
    <property type="match status" value="1"/>
</dbReference>
<dbReference type="Pfam" id="PF00632">
    <property type="entry name" value="HECT"/>
    <property type="match status" value="1"/>
</dbReference>
<dbReference type="InterPro" id="IPR032353">
    <property type="entry name" value="AZUL"/>
</dbReference>
<name>A0ABR2KK74_9EUKA</name>
<keyword evidence="7" id="KW-0436">Ligase</keyword>
<dbReference type="InterPro" id="IPR044611">
    <property type="entry name" value="E3A/B/C-like"/>
</dbReference>
<comment type="catalytic activity">
    <reaction evidence="1">
        <text>S-ubiquitinyl-[E2 ubiquitin-conjugating enzyme]-L-cysteine + [acceptor protein]-L-lysine = [E2 ubiquitin-conjugating enzyme]-L-cysteine + N(6)-ubiquitinyl-[acceptor protein]-L-lysine.</text>
        <dbReference type="EC" id="2.3.2.26"/>
    </reaction>
</comment>
<proteinExistence type="predicted"/>
<dbReference type="Gene3D" id="3.30.2160.10">
    <property type="entry name" value="Hect, E3 ligase catalytic domain"/>
    <property type="match status" value="1"/>
</dbReference>
<organism evidence="7 8">
    <name type="scientific">Tritrichomonas musculus</name>
    <dbReference type="NCBI Taxonomy" id="1915356"/>
    <lineage>
        <taxon>Eukaryota</taxon>
        <taxon>Metamonada</taxon>
        <taxon>Parabasalia</taxon>
        <taxon>Tritrichomonadida</taxon>
        <taxon>Tritrichomonadidae</taxon>
        <taxon>Tritrichomonas</taxon>
    </lineage>
</organism>
<feature type="active site" description="Glycyl thioester intermediate" evidence="5">
    <location>
        <position position="674"/>
    </location>
</feature>
<dbReference type="Pfam" id="PF16558">
    <property type="entry name" value="AZUL"/>
    <property type="match status" value="1"/>
</dbReference>
<evidence type="ECO:0000256" key="3">
    <source>
        <dbReference type="ARBA" id="ARBA00022679"/>
    </source>
</evidence>
<dbReference type="EMBL" id="JAPFFF010000004">
    <property type="protein sequence ID" value="KAK8891548.1"/>
    <property type="molecule type" value="Genomic_DNA"/>
</dbReference>
<dbReference type="SMART" id="SM00119">
    <property type="entry name" value="HECTc"/>
    <property type="match status" value="1"/>
</dbReference>
<dbReference type="Gene3D" id="6.10.130.10">
    <property type="entry name" value="Ubiquitin-protein ligase E3A, N-terminal zinc-binding domain (AZUL)"/>
    <property type="match status" value="1"/>
</dbReference>
<evidence type="ECO:0000313" key="8">
    <source>
        <dbReference type="Proteomes" id="UP001470230"/>
    </source>
</evidence>
<evidence type="ECO:0000313" key="7">
    <source>
        <dbReference type="EMBL" id="KAK8891548.1"/>
    </source>
</evidence>
<evidence type="ECO:0000256" key="1">
    <source>
        <dbReference type="ARBA" id="ARBA00000885"/>
    </source>
</evidence>
<reference evidence="7 8" key="1">
    <citation type="submission" date="2024-04" db="EMBL/GenBank/DDBJ databases">
        <title>Tritrichomonas musculus Genome.</title>
        <authorList>
            <person name="Alves-Ferreira E."/>
            <person name="Grigg M."/>
            <person name="Lorenzi H."/>
            <person name="Galac M."/>
        </authorList>
    </citation>
    <scope>NUCLEOTIDE SEQUENCE [LARGE SCALE GENOMIC DNA]</scope>
    <source>
        <strain evidence="7 8">EAF2021</strain>
    </source>
</reference>
<dbReference type="GO" id="GO:0016874">
    <property type="term" value="F:ligase activity"/>
    <property type="evidence" value="ECO:0007669"/>
    <property type="project" value="UniProtKB-KW"/>
</dbReference>
<dbReference type="PROSITE" id="PS50237">
    <property type="entry name" value="HECT"/>
    <property type="match status" value="1"/>
</dbReference>
<dbReference type="Gene3D" id="3.90.1750.10">
    <property type="entry name" value="Hect, E3 ligase catalytic domains"/>
    <property type="match status" value="1"/>
</dbReference>
<evidence type="ECO:0000256" key="2">
    <source>
        <dbReference type="ARBA" id="ARBA00012485"/>
    </source>
</evidence>
<keyword evidence="4 5" id="KW-0833">Ubl conjugation pathway</keyword>
<dbReference type="PANTHER" id="PTHR45700:SF8">
    <property type="entry name" value="HECT-TYPE E3 UBIQUITIN TRANSFERASE"/>
    <property type="match status" value="1"/>
</dbReference>